<feature type="binding site" evidence="6">
    <location>
        <position position="227"/>
    </location>
    <ligand>
        <name>FMN</name>
        <dbReference type="ChEBI" id="CHEBI:58210"/>
    </ligand>
</feature>
<feature type="binding site" evidence="6">
    <location>
        <position position="57"/>
    </location>
    <ligand>
        <name>FMN</name>
        <dbReference type="ChEBI" id="CHEBI:58210"/>
    </ligand>
</feature>
<protein>
    <submittedName>
        <fullName evidence="8">FMN-dependent oxidoreductase, nitrilotriacetate monooxygenase family</fullName>
    </submittedName>
</protein>
<dbReference type="PIRSF" id="PIRSF000337">
    <property type="entry name" value="NTA_MOA"/>
    <property type="match status" value="1"/>
</dbReference>
<dbReference type="CDD" id="cd01095">
    <property type="entry name" value="Nitrilotriacetate_monoxgenase"/>
    <property type="match status" value="1"/>
</dbReference>
<keyword evidence="9" id="KW-1185">Reference proteome</keyword>
<keyword evidence="4 8" id="KW-0503">Monooxygenase</keyword>
<keyword evidence="3" id="KW-0560">Oxidoreductase</keyword>
<evidence type="ECO:0000259" key="7">
    <source>
        <dbReference type="Pfam" id="PF00296"/>
    </source>
</evidence>
<evidence type="ECO:0000256" key="5">
    <source>
        <dbReference type="ARBA" id="ARBA00033748"/>
    </source>
</evidence>
<evidence type="ECO:0000256" key="6">
    <source>
        <dbReference type="PIRSR" id="PIRSR000337-1"/>
    </source>
</evidence>
<feature type="binding site" evidence="6">
    <location>
        <position position="103"/>
    </location>
    <ligand>
        <name>FMN</name>
        <dbReference type="ChEBI" id="CHEBI:58210"/>
    </ligand>
</feature>
<dbReference type="InterPro" id="IPR051260">
    <property type="entry name" value="Diverse_substr_monoxygenases"/>
</dbReference>
<name>A0A1I5BBZ5_PSUAM</name>
<dbReference type="SUPFAM" id="SSF51679">
    <property type="entry name" value="Bacterial luciferase-like"/>
    <property type="match status" value="1"/>
</dbReference>
<evidence type="ECO:0000256" key="1">
    <source>
        <dbReference type="ARBA" id="ARBA00022630"/>
    </source>
</evidence>
<evidence type="ECO:0000256" key="3">
    <source>
        <dbReference type="ARBA" id="ARBA00023002"/>
    </source>
</evidence>
<sequence length="441" mass="48574">MTERMTLVGFMQAGNVTVYSGSWRYPSADLSFLSMDYYTRIARTLERGLFDLMFFDDRLAMPGVYGDSVADAVRYGARPVKLDLTAVLGGIVAATERIGVGATYSTTYYDPFHVARTFGTLDHLSGGRAAWNVVTSVNDSEAQNFGRDTHLGHDERYDRADEFLEAVTALWDSWEDDALVLDRESGVFADPDKVHEVGHRGEYFAVRGPLTVPRTPQGRPTILQAGSSGRGRSFAGRWADLVFTAAPGIAVAQQQYAEQKEAVAHAGRDPKEVRLLPMAYTVVGETEAIAREKERLFLDEYVHPLASLALLSEVNNYDFAAHDLDDPVTEEMMAAGRGIRGLAEGVARHLDRPVTVRDLAAHRATLLQGPRFVGTPSQVADGMEEWFRSGACDGFVLAATHLPGAFEEFVAMVVPELQRRGLYRTAYEGTTLRDRLGLARP</sequence>
<proteinExistence type="inferred from homology"/>
<comment type="similarity">
    <text evidence="5">Belongs to the NtaA/SnaA/DszA monooxygenase family.</text>
</comment>
<dbReference type="EMBL" id="FOUY01000020">
    <property type="protein sequence ID" value="SFN72233.1"/>
    <property type="molecule type" value="Genomic_DNA"/>
</dbReference>
<dbReference type="Proteomes" id="UP000199614">
    <property type="component" value="Unassembled WGS sequence"/>
</dbReference>
<feature type="binding site" evidence="6">
    <location>
        <position position="153"/>
    </location>
    <ligand>
        <name>FMN</name>
        <dbReference type="ChEBI" id="CHEBI:58210"/>
    </ligand>
</feature>
<dbReference type="PANTHER" id="PTHR30011:SF16">
    <property type="entry name" value="C2H2 FINGER DOMAIN TRANSCRIPTION FACTOR (EUROFUNG)-RELATED"/>
    <property type="match status" value="1"/>
</dbReference>
<dbReference type="GO" id="GO:0004497">
    <property type="term" value="F:monooxygenase activity"/>
    <property type="evidence" value="ECO:0007669"/>
    <property type="project" value="UniProtKB-KW"/>
</dbReference>
<dbReference type="AlphaFoldDB" id="A0A1I5BBZ5"/>
<dbReference type="GO" id="GO:0016705">
    <property type="term" value="F:oxidoreductase activity, acting on paired donors, with incorporation or reduction of molecular oxygen"/>
    <property type="evidence" value="ECO:0007669"/>
    <property type="project" value="InterPro"/>
</dbReference>
<dbReference type="NCBIfam" id="TIGR03860">
    <property type="entry name" value="FMN_nitrolo"/>
    <property type="match status" value="1"/>
</dbReference>
<dbReference type="PANTHER" id="PTHR30011">
    <property type="entry name" value="ALKANESULFONATE MONOOXYGENASE-RELATED"/>
    <property type="match status" value="1"/>
</dbReference>
<evidence type="ECO:0000256" key="2">
    <source>
        <dbReference type="ARBA" id="ARBA00022643"/>
    </source>
</evidence>
<dbReference type="InterPro" id="IPR036661">
    <property type="entry name" value="Luciferase-like_sf"/>
</dbReference>
<evidence type="ECO:0000313" key="8">
    <source>
        <dbReference type="EMBL" id="SFN72233.1"/>
    </source>
</evidence>
<evidence type="ECO:0000313" key="9">
    <source>
        <dbReference type="Proteomes" id="UP000199614"/>
    </source>
</evidence>
<feature type="binding site" evidence="6">
    <location>
        <position position="157"/>
    </location>
    <ligand>
        <name>FMN</name>
        <dbReference type="ChEBI" id="CHEBI:58210"/>
    </ligand>
</feature>
<keyword evidence="1 6" id="KW-0285">Flavoprotein</keyword>
<dbReference type="Pfam" id="PF00296">
    <property type="entry name" value="Bac_luciferase"/>
    <property type="match status" value="1"/>
</dbReference>
<evidence type="ECO:0000256" key="4">
    <source>
        <dbReference type="ARBA" id="ARBA00023033"/>
    </source>
</evidence>
<dbReference type="InterPro" id="IPR011251">
    <property type="entry name" value="Luciferase-like_dom"/>
</dbReference>
<reference evidence="8 9" key="1">
    <citation type="submission" date="2016-10" db="EMBL/GenBank/DDBJ databases">
        <authorList>
            <person name="de Groot N.N."/>
        </authorList>
    </citation>
    <scope>NUCLEOTIDE SEQUENCE [LARGE SCALE GENOMIC DNA]</scope>
    <source>
        <strain evidence="8 9">CGMCC 4.1877</strain>
    </source>
</reference>
<dbReference type="InterPro" id="IPR016215">
    <property type="entry name" value="NTA_MOA"/>
</dbReference>
<feature type="domain" description="Luciferase-like" evidence="7">
    <location>
        <begin position="34"/>
        <end position="391"/>
    </location>
</feature>
<gene>
    <name evidence="8" type="ORF">SAMN05216207_102014</name>
</gene>
<dbReference type="STRING" id="260086.SAMN05216207_102014"/>
<accession>A0A1I5BBZ5</accession>
<dbReference type="Gene3D" id="3.20.20.30">
    <property type="entry name" value="Luciferase-like domain"/>
    <property type="match status" value="1"/>
</dbReference>
<organism evidence="8 9">
    <name type="scientific">Pseudonocardia ammonioxydans</name>
    <dbReference type="NCBI Taxonomy" id="260086"/>
    <lineage>
        <taxon>Bacteria</taxon>
        <taxon>Bacillati</taxon>
        <taxon>Actinomycetota</taxon>
        <taxon>Actinomycetes</taxon>
        <taxon>Pseudonocardiales</taxon>
        <taxon>Pseudonocardiaceae</taxon>
        <taxon>Pseudonocardia</taxon>
    </lineage>
</organism>
<feature type="binding site" evidence="6">
    <location>
        <position position="228"/>
    </location>
    <ligand>
        <name>FMN</name>
        <dbReference type="ChEBI" id="CHEBI:58210"/>
    </ligand>
</feature>
<dbReference type="RefSeq" id="WP_245773637.1">
    <property type="nucleotide sequence ID" value="NZ_FOUY01000020.1"/>
</dbReference>
<keyword evidence="2 6" id="KW-0288">FMN</keyword>